<feature type="coiled-coil region" evidence="1">
    <location>
        <begin position="4"/>
        <end position="68"/>
    </location>
</feature>
<dbReference type="EMBL" id="NPBS01000876">
    <property type="protein sequence ID" value="PAF11698.1"/>
    <property type="molecule type" value="Genomic_DNA"/>
</dbReference>
<evidence type="ECO:0000313" key="3">
    <source>
        <dbReference type="Proteomes" id="UP000216133"/>
    </source>
</evidence>
<gene>
    <name evidence="2" type="ORF">CHH61_25900</name>
</gene>
<evidence type="ECO:0000313" key="2">
    <source>
        <dbReference type="EMBL" id="PAF11698.1"/>
    </source>
</evidence>
<feature type="non-terminal residue" evidence="2">
    <location>
        <position position="71"/>
    </location>
</feature>
<proteinExistence type="predicted"/>
<evidence type="ECO:0000256" key="1">
    <source>
        <dbReference type="SAM" id="Coils"/>
    </source>
</evidence>
<feature type="non-terminal residue" evidence="2">
    <location>
        <position position="1"/>
    </location>
</feature>
<organism evidence="2 3">
    <name type="scientific">Shouchella clausii</name>
    <name type="common">Alkalihalobacillus clausii</name>
    <dbReference type="NCBI Taxonomy" id="79880"/>
    <lineage>
        <taxon>Bacteria</taxon>
        <taxon>Bacillati</taxon>
        <taxon>Bacillota</taxon>
        <taxon>Bacilli</taxon>
        <taxon>Bacillales</taxon>
        <taxon>Bacillaceae</taxon>
        <taxon>Shouchella</taxon>
    </lineage>
</organism>
<comment type="caution">
    <text evidence="2">The sequence shown here is derived from an EMBL/GenBank/DDBJ whole genome shotgun (WGS) entry which is preliminary data.</text>
</comment>
<reference evidence="2 3" key="1">
    <citation type="submission" date="2017-07" db="EMBL/GenBank/DDBJ databases">
        <title>Isolation and whole genome analysis of endospore-forming bacteria from heroin.</title>
        <authorList>
            <person name="Kalinowski J."/>
            <person name="Ahrens B."/>
            <person name="Al-Dilaimi A."/>
            <person name="Winkler A."/>
            <person name="Wibberg D."/>
            <person name="Schleenbecker U."/>
            <person name="Ruckert C."/>
            <person name="Wolfel R."/>
            <person name="Grass G."/>
        </authorList>
    </citation>
    <scope>NUCLEOTIDE SEQUENCE [LARGE SCALE GENOMIC DNA]</scope>
    <source>
        <strain evidence="2 3">7523-2</strain>
    </source>
</reference>
<sequence>EEMVKDQERKNQKLTEQEIELLAEMKNCGQLIAEKQEKLKEVEGNKQISQLIEEIETQLKQLIERENELYQ</sequence>
<accession>A0A268QUG1</accession>
<dbReference type="RefSeq" id="WP_176471969.1">
    <property type="nucleotide sequence ID" value="NZ_NPBS01000876.1"/>
</dbReference>
<name>A0A268QUG1_SHOCL</name>
<protein>
    <submittedName>
        <fullName evidence="2">Uncharacterized protein</fullName>
    </submittedName>
</protein>
<keyword evidence="1" id="KW-0175">Coiled coil</keyword>
<dbReference type="Proteomes" id="UP000216133">
    <property type="component" value="Unassembled WGS sequence"/>
</dbReference>
<dbReference type="AlphaFoldDB" id="A0A268QUG1"/>